<reference evidence="1 2" key="1">
    <citation type="journal article" date="2013" name="Genome Announc.">
        <title>Draft Genome Sequence of Strain JLT2015T, Belonging to the Family Sphingomonadaceae of the Alphaproteobacteria.</title>
        <authorList>
            <person name="Tang K."/>
            <person name="Liu K."/>
            <person name="Li S."/>
            <person name="Jiao N."/>
        </authorList>
    </citation>
    <scope>NUCLEOTIDE SEQUENCE [LARGE SCALE GENOMIC DNA]</scope>
    <source>
        <strain evidence="1 2">JLT2015</strain>
    </source>
</reference>
<name>M2SFK9_9SPHN</name>
<dbReference type="AlphaFoldDB" id="M2SFK9"/>
<dbReference type="InterPro" id="IPR007709">
    <property type="entry name" value="N-FG_amidohydro"/>
</dbReference>
<protein>
    <submittedName>
        <fullName evidence="1">N-formylglutamate deformylase</fullName>
    </submittedName>
</protein>
<dbReference type="Gene3D" id="3.40.630.40">
    <property type="entry name" value="Zn-dependent exopeptidases"/>
    <property type="match status" value="1"/>
</dbReference>
<keyword evidence="2" id="KW-1185">Reference proteome</keyword>
<sequence>MPGAPSASSLTPAYTLRDCRSADLPPIVLASPHSGRSYPDAFLNELACQEVDLRRAEDAWMDRIAGHAAERLDLPLIAARWGRTFLDLNRAAGELDPAVVEDVPAGPQSDRLRAGLGVIPRVATPGVSLYRRRLSSREARERIEAVHGHYHRALTQLLARARGAHPAVLLIDCHSMPPLRRSHGGGADIVIGDRHGTSCRTDIVEMLEASLSRHYAVCRNTPYAGGFTTQHYGRPEDGVNVLQVEISRSLYMDLTTLLPARGIESVSARLCAAISELVPLLRAGGERLPLAAE</sequence>
<gene>
    <name evidence="1" type="ORF">C725_0080</name>
</gene>
<evidence type="ECO:0000313" key="2">
    <source>
        <dbReference type="Proteomes" id="UP000011717"/>
    </source>
</evidence>
<proteinExistence type="predicted"/>
<dbReference type="Pfam" id="PF05013">
    <property type="entry name" value="FGase"/>
    <property type="match status" value="1"/>
</dbReference>
<dbReference type="SUPFAM" id="SSF53187">
    <property type="entry name" value="Zn-dependent exopeptidases"/>
    <property type="match status" value="1"/>
</dbReference>
<comment type="caution">
    <text evidence="1">The sequence shown here is derived from an EMBL/GenBank/DDBJ whole genome shotgun (WGS) entry which is preliminary data.</text>
</comment>
<accession>M2SFK9</accession>
<organism evidence="1 2">
    <name type="scientific">Pacificimonas flava</name>
    <dbReference type="NCBI Taxonomy" id="1234595"/>
    <lineage>
        <taxon>Bacteria</taxon>
        <taxon>Pseudomonadati</taxon>
        <taxon>Pseudomonadota</taxon>
        <taxon>Alphaproteobacteria</taxon>
        <taxon>Sphingomonadales</taxon>
        <taxon>Sphingosinicellaceae</taxon>
        <taxon>Pacificimonas</taxon>
    </lineage>
</organism>
<evidence type="ECO:0000313" key="1">
    <source>
        <dbReference type="EMBL" id="EMD84150.1"/>
    </source>
</evidence>
<dbReference type="OrthoDB" id="9802050at2"/>
<dbReference type="RefSeq" id="WP_008599451.1">
    <property type="nucleotide sequence ID" value="NZ_AMRV01000001.1"/>
</dbReference>
<dbReference type="PATRIC" id="fig|1234595.3.peg.80"/>
<dbReference type="Proteomes" id="UP000011717">
    <property type="component" value="Unassembled WGS sequence"/>
</dbReference>
<dbReference type="EMBL" id="AMRV01000001">
    <property type="protein sequence ID" value="EMD84150.1"/>
    <property type="molecule type" value="Genomic_DNA"/>
</dbReference>